<keyword evidence="1" id="KW-0472">Membrane</keyword>
<sequence>MGMSDDVPVYAATAAFPLIWFILSMPVFQMGLRVMMIYQENVIHGFLTAVEWQLAEWDGYYDDTSCNTSLETPNEYWKEVKPPASESSGFHSGQDDAYAGQFGRVRLRKGTMERSGGFGQVYILEKYYPPIVVKELPGRNENDDVYKREWTVLKELAHVHVVLFVDIPPDYSDYTAGCARIFMEYCQYGTLEEAIPNPEWIYSVSTIVEWAKALFSGLVYLHGKVSFTRISSPPTYCWRTTFC</sequence>
<keyword evidence="1" id="KW-0812">Transmembrane</keyword>
<evidence type="ECO:0000313" key="3">
    <source>
        <dbReference type="EMBL" id="CAJ0569158.1"/>
    </source>
</evidence>
<dbReference type="InterPro" id="IPR001245">
    <property type="entry name" value="Ser-Thr/Tyr_kinase_cat_dom"/>
</dbReference>
<name>A0AA36CI04_9BILA</name>
<dbReference type="GO" id="GO:0005524">
    <property type="term" value="F:ATP binding"/>
    <property type="evidence" value="ECO:0007669"/>
    <property type="project" value="InterPro"/>
</dbReference>
<protein>
    <recommendedName>
        <fullName evidence="2">Protein kinase domain-containing protein</fullName>
    </recommendedName>
</protein>
<dbReference type="GO" id="GO:0004672">
    <property type="term" value="F:protein kinase activity"/>
    <property type="evidence" value="ECO:0007669"/>
    <property type="project" value="InterPro"/>
</dbReference>
<feature type="non-terminal residue" evidence="3">
    <location>
        <position position="243"/>
    </location>
</feature>
<dbReference type="Proteomes" id="UP001177023">
    <property type="component" value="Unassembled WGS sequence"/>
</dbReference>
<feature type="domain" description="Protein kinase" evidence="2">
    <location>
        <begin position="107"/>
        <end position="243"/>
    </location>
</feature>
<evidence type="ECO:0000259" key="2">
    <source>
        <dbReference type="PROSITE" id="PS50011"/>
    </source>
</evidence>
<feature type="transmembrane region" description="Helical" evidence="1">
    <location>
        <begin position="7"/>
        <end position="28"/>
    </location>
</feature>
<dbReference type="Pfam" id="PF07714">
    <property type="entry name" value="PK_Tyr_Ser-Thr"/>
    <property type="match status" value="1"/>
</dbReference>
<dbReference type="AlphaFoldDB" id="A0AA36CI04"/>
<gene>
    <name evidence="3" type="ORF">MSPICULIGERA_LOCUS7648</name>
</gene>
<reference evidence="3" key="1">
    <citation type="submission" date="2023-06" db="EMBL/GenBank/DDBJ databases">
        <authorList>
            <person name="Delattre M."/>
        </authorList>
    </citation>
    <scope>NUCLEOTIDE SEQUENCE</scope>
    <source>
        <strain evidence="3">AF72</strain>
    </source>
</reference>
<dbReference type="InterPro" id="IPR000719">
    <property type="entry name" value="Prot_kinase_dom"/>
</dbReference>
<dbReference type="PROSITE" id="PS50011">
    <property type="entry name" value="PROTEIN_KINASE_DOM"/>
    <property type="match status" value="1"/>
</dbReference>
<keyword evidence="4" id="KW-1185">Reference proteome</keyword>
<dbReference type="EMBL" id="CATQJA010001957">
    <property type="protein sequence ID" value="CAJ0569158.1"/>
    <property type="molecule type" value="Genomic_DNA"/>
</dbReference>
<dbReference type="Gene3D" id="1.10.510.10">
    <property type="entry name" value="Transferase(Phosphotransferase) domain 1"/>
    <property type="match status" value="1"/>
</dbReference>
<organism evidence="3 4">
    <name type="scientific">Mesorhabditis spiculigera</name>
    <dbReference type="NCBI Taxonomy" id="96644"/>
    <lineage>
        <taxon>Eukaryota</taxon>
        <taxon>Metazoa</taxon>
        <taxon>Ecdysozoa</taxon>
        <taxon>Nematoda</taxon>
        <taxon>Chromadorea</taxon>
        <taxon>Rhabditida</taxon>
        <taxon>Rhabditina</taxon>
        <taxon>Rhabditomorpha</taxon>
        <taxon>Rhabditoidea</taxon>
        <taxon>Rhabditidae</taxon>
        <taxon>Mesorhabditinae</taxon>
        <taxon>Mesorhabditis</taxon>
    </lineage>
</organism>
<proteinExistence type="predicted"/>
<keyword evidence="1" id="KW-1133">Transmembrane helix</keyword>
<comment type="caution">
    <text evidence="3">The sequence shown here is derived from an EMBL/GenBank/DDBJ whole genome shotgun (WGS) entry which is preliminary data.</text>
</comment>
<evidence type="ECO:0000256" key="1">
    <source>
        <dbReference type="SAM" id="Phobius"/>
    </source>
</evidence>
<evidence type="ECO:0000313" key="4">
    <source>
        <dbReference type="Proteomes" id="UP001177023"/>
    </source>
</evidence>
<accession>A0AA36CI04</accession>
<dbReference type="InterPro" id="IPR011009">
    <property type="entry name" value="Kinase-like_dom_sf"/>
</dbReference>
<dbReference type="SUPFAM" id="SSF56112">
    <property type="entry name" value="Protein kinase-like (PK-like)"/>
    <property type="match status" value="1"/>
</dbReference>